<dbReference type="InterPro" id="IPR011701">
    <property type="entry name" value="MFS"/>
</dbReference>
<dbReference type="GO" id="GO:0022857">
    <property type="term" value="F:transmembrane transporter activity"/>
    <property type="evidence" value="ECO:0007669"/>
    <property type="project" value="InterPro"/>
</dbReference>
<keyword evidence="3 4" id="KW-0472">Membrane</keyword>
<dbReference type="RefSeq" id="WP_199262895.1">
    <property type="nucleotide sequence ID" value="NZ_CP054140.1"/>
</dbReference>
<dbReference type="InterPro" id="IPR036259">
    <property type="entry name" value="MFS_trans_sf"/>
</dbReference>
<dbReference type="Pfam" id="PF07690">
    <property type="entry name" value="MFS_1"/>
    <property type="match status" value="1"/>
</dbReference>
<dbReference type="EMBL" id="CP054140">
    <property type="protein sequence ID" value="QQG66613.1"/>
    <property type="molecule type" value="Genomic_DNA"/>
</dbReference>
<evidence type="ECO:0000313" key="6">
    <source>
        <dbReference type="Proteomes" id="UP000596092"/>
    </source>
</evidence>
<feature type="transmembrane region" description="Helical" evidence="4">
    <location>
        <begin position="12"/>
        <end position="28"/>
    </location>
</feature>
<dbReference type="SUPFAM" id="SSF103473">
    <property type="entry name" value="MFS general substrate transporter"/>
    <property type="match status" value="1"/>
</dbReference>
<keyword evidence="2 4" id="KW-1133">Transmembrane helix</keyword>
<feature type="transmembrane region" description="Helical" evidence="4">
    <location>
        <begin position="34"/>
        <end position="53"/>
    </location>
</feature>
<accession>A0A7T5VEV7</accession>
<keyword evidence="6" id="KW-1185">Reference proteome</keyword>
<dbReference type="InterPro" id="IPR053160">
    <property type="entry name" value="MFS_DHA3_Transporter"/>
</dbReference>
<proteinExistence type="predicted"/>
<feature type="transmembrane region" description="Helical" evidence="4">
    <location>
        <begin position="276"/>
        <end position="295"/>
    </location>
</feature>
<reference evidence="5 6" key="1">
    <citation type="submission" date="2020-05" db="EMBL/GenBank/DDBJ databases">
        <title>Complete genome of Desulfobulbus oligotrophicus.</title>
        <authorList>
            <person name="Podar M."/>
        </authorList>
    </citation>
    <scope>NUCLEOTIDE SEQUENCE [LARGE SCALE GENOMIC DNA]</scope>
    <source>
        <strain evidence="5 6">Prop6</strain>
    </source>
</reference>
<sequence>MTRNILKLNIFAALKMMLFPMAIITLFWKDQIGLSLTEILLINVFFSGASLIMEYPSGYISDHLGYRRSLLIACGFGLIGWGAYLFAQNFWHVVGAELLLGVSHAFISGSDNALLYETLRADGQTELYTRCDGRMAGWAQIGEAGGALCAGLLYVANPLLPFMIQIGVWVVALAVVLTLQEPEGEKRPHISSHVKEAFRISRYCFVEQKRVRATMVFGVLLSLASFYPVWLVQPFMQQCAVPLAWFGPIWAGANLTVAFCAYHSHWVLARVGIKRIYLLFIGLIVLAFLGLGLTTMLGSFLFYYLLTAMRGLQGPIIRSFLQQEASRYMRASLLSLHSLLFRVGYVATGPAIGWISDTSGLQTAFVVLAGGFALTLPLAFRSFLHHHREIS</sequence>
<dbReference type="PANTHER" id="PTHR23530">
    <property type="entry name" value="TRANSPORT PROTEIN-RELATED"/>
    <property type="match status" value="1"/>
</dbReference>
<protein>
    <submittedName>
        <fullName evidence="5">MFS transporter</fullName>
    </submittedName>
</protein>
<evidence type="ECO:0000256" key="2">
    <source>
        <dbReference type="ARBA" id="ARBA00022989"/>
    </source>
</evidence>
<keyword evidence="1 4" id="KW-0812">Transmembrane</keyword>
<dbReference type="AlphaFoldDB" id="A0A7T5VEV7"/>
<gene>
    <name evidence="5" type="ORF">HP555_12410</name>
</gene>
<name>A0A7T5VEV7_9BACT</name>
<dbReference type="Proteomes" id="UP000596092">
    <property type="component" value="Chromosome"/>
</dbReference>
<evidence type="ECO:0000313" key="5">
    <source>
        <dbReference type="EMBL" id="QQG66613.1"/>
    </source>
</evidence>
<dbReference type="PANTHER" id="PTHR23530:SF1">
    <property type="entry name" value="PERMEASE, MAJOR FACILITATOR SUPERFAMILY-RELATED"/>
    <property type="match status" value="1"/>
</dbReference>
<feature type="transmembrane region" description="Helical" evidence="4">
    <location>
        <begin position="243"/>
        <end position="264"/>
    </location>
</feature>
<evidence type="ECO:0000256" key="3">
    <source>
        <dbReference type="ARBA" id="ARBA00023136"/>
    </source>
</evidence>
<feature type="transmembrane region" description="Helical" evidence="4">
    <location>
        <begin position="301"/>
        <end position="321"/>
    </location>
</feature>
<organism evidence="5 6">
    <name type="scientific">Desulfobulbus oligotrophicus</name>
    <dbReference type="NCBI Taxonomy" id="1909699"/>
    <lineage>
        <taxon>Bacteria</taxon>
        <taxon>Pseudomonadati</taxon>
        <taxon>Thermodesulfobacteriota</taxon>
        <taxon>Desulfobulbia</taxon>
        <taxon>Desulfobulbales</taxon>
        <taxon>Desulfobulbaceae</taxon>
        <taxon>Desulfobulbus</taxon>
    </lineage>
</organism>
<feature type="transmembrane region" description="Helical" evidence="4">
    <location>
        <begin position="333"/>
        <end position="355"/>
    </location>
</feature>
<feature type="transmembrane region" description="Helical" evidence="4">
    <location>
        <begin position="162"/>
        <end position="179"/>
    </location>
</feature>
<feature type="transmembrane region" description="Helical" evidence="4">
    <location>
        <begin position="65"/>
        <end position="84"/>
    </location>
</feature>
<feature type="transmembrane region" description="Helical" evidence="4">
    <location>
        <begin position="361"/>
        <end position="380"/>
    </location>
</feature>
<feature type="transmembrane region" description="Helical" evidence="4">
    <location>
        <begin position="211"/>
        <end position="231"/>
    </location>
</feature>
<dbReference type="KEGG" id="dog:HP555_12410"/>
<evidence type="ECO:0000256" key="1">
    <source>
        <dbReference type="ARBA" id="ARBA00022692"/>
    </source>
</evidence>
<evidence type="ECO:0000256" key="4">
    <source>
        <dbReference type="SAM" id="Phobius"/>
    </source>
</evidence>
<dbReference type="Gene3D" id="1.20.1250.20">
    <property type="entry name" value="MFS general substrate transporter like domains"/>
    <property type="match status" value="1"/>
</dbReference>